<feature type="compositionally biased region" description="Basic and acidic residues" evidence="1">
    <location>
        <begin position="336"/>
        <end position="346"/>
    </location>
</feature>
<evidence type="ECO:0000313" key="3">
    <source>
        <dbReference type="Proteomes" id="UP000030671"/>
    </source>
</evidence>
<evidence type="ECO:0000313" key="2">
    <source>
        <dbReference type="EMBL" id="ETW84839.1"/>
    </source>
</evidence>
<dbReference type="RefSeq" id="XP_009544467.1">
    <property type="nucleotide sequence ID" value="XM_009546172.1"/>
</dbReference>
<feature type="compositionally biased region" description="Acidic residues" evidence="1">
    <location>
        <begin position="437"/>
        <end position="449"/>
    </location>
</feature>
<feature type="region of interest" description="Disordered" evidence="1">
    <location>
        <begin position="294"/>
        <end position="314"/>
    </location>
</feature>
<keyword evidence="3" id="KW-1185">Reference proteome</keyword>
<feature type="region of interest" description="Disordered" evidence="1">
    <location>
        <begin position="418"/>
        <end position="465"/>
    </location>
</feature>
<accession>W4KGK9</accession>
<sequence length="798" mass="87682">MRLEKPSEGKPTHNHVDRYVRAPTDGASPPPSEDLHHPDSIKVQMQTDNSHPQREAMPHNTYVWPSWTQEELSTAGAGPSGSQSNNAEQELNVIPAGAYVARNREGRHVSQDIAGYSQPYDARLRLRSCEAGSLLPVMSAHPDPSFFTSPFQFPATIPFALPTWASTSTPVPHARALTPTSVPDVQKGSLSPSPEGLPFPVIPAAPLNTAAPVTPAAPDIVIFTATPAVTTTPVVPATDVIPMERVTPTNAQRSKYSALEGAVRPFTGPWVDMARTVIEARLDPRWDPSVFRRETRKRGVDAQEQPSPKRARVEEGMEEAIAGVRAEGAVSADEGENGKMKARELDSGAGSERSEGAWSMESRFRPIAPMPSPGPVHAAGGLHPILVVVPQVNGNALTQHNDTSTTSTHRVDNPAGEFVVEPVPLPSGGPSTSTPADDQDEAGEPDDHDQDGHQHQLGDESNLSKREAAVVIDEKIYGGDPLRCLACNNKSFARKYDRRRHVVTVHYLGKIPCDWCDLFFYARRDGVTRHKDENCPARDFEDRHTNPRRWFMAWLTGTCRSKMIIRSLASVLLDLLELTGGGGRLSTRKMEGTAEPKDSVRLRRPGRVNVQEFNKRQHPATQLGSLTIARAGGPAVVSPDCLASCIAEAAQLSEEEVDNRTVPANIVQVSRGDDRVLNTLLRAEDYYMEVAKARMGTQASEREKMKVNTWGAREVTGLSRSDGWEEDDLEQRIHRWHRDIVHNVDMKLGCPVNRRGSGLSLEQRLRLCASNDGTMWTQYSNDQSEVQAGTVRMTRYDV</sequence>
<dbReference type="AlphaFoldDB" id="W4KGK9"/>
<dbReference type="HOGENOM" id="CLU_352342_0_0_1"/>
<feature type="region of interest" description="Disordered" evidence="1">
    <location>
        <begin position="328"/>
        <end position="357"/>
    </location>
</feature>
<evidence type="ECO:0000256" key="1">
    <source>
        <dbReference type="SAM" id="MobiDB-lite"/>
    </source>
</evidence>
<dbReference type="EMBL" id="KI925456">
    <property type="protein sequence ID" value="ETW84839.1"/>
    <property type="molecule type" value="Genomic_DNA"/>
</dbReference>
<proteinExistence type="predicted"/>
<dbReference type="GeneID" id="20666736"/>
<feature type="compositionally biased region" description="Low complexity" evidence="1">
    <location>
        <begin position="426"/>
        <end position="435"/>
    </location>
</feature>
<feature type="compositionally biased region" description="Basic and acidic residues" evidence="1">
    <location>
        <begin position="1"/>
        <end position="20"/>
    </location>
</feature>
<dbReference type="KEGG" id="hir:HETIRDRAFT_121135"/>
<feature type="region of interest" description="Disordered" evidence="1">
    <location>
        <begin position="1"/>
        <end position="57"/>
    </location>
</feature>
<organism evidence="2 3">
    <name type="scientific">Heterobasidion irregulare (strain TC 32-1)</name>
    <dbReference type="NCBI Taxonomy" id="747525"/>
    <lineage>
        <taxon>Eukaryota</taxon>
        <taxon>Fungi</taxon>
        <taxon>Dikarya</taxon>
        <taxon>Basidiomycota</taxon>
        <taxon>Agaricomycotina</taxon>
        <taxon>Agaricomycetes</taxon>
        <taxon>Russulales</taxon>
        <taxon>Bondarzewiaceae</taxon>
        <taxon>Heterobasidion</taxon>
        <taxon>Heterobasidion annosum species complex</taxon>
    </lineage>
</organism>
<protein>
    <submittedName>
        <fullName evidence="2">Uncharacterized protein</fullName>
    </submittedName>
</protein>
<dbReference type="InParanoid" id="W4KGK9"/>
<reference evidence="2 3" key="1">
    <citation type="journal article" date="2012" name="New Phytol.">
        <title>Insight into trade-off between wood decay and parasitism from the genome of a fungal forest pathogen.</title>
        <authorList>
            <person name="Olson A."/>
            <person name="Aerts A."/>
            <person name="Asiegbu F."/>
            <person name="Belbahri L."/>
            <person name="Bouzid O."/>
            <person name="Broberg A."/>
            <person name="Canback B."/>
            <person name="Coutinho P.M."/>
            <person name="Cullen D."/>
            <person name="Dalman K."/>
            <person name="Deflorio G."/>
            <person name="van Diepen L.T."/>
            <person name="Dunand C."/>
            <person name="Duplessis S."/>
            <person name="Durling M."/>
            <person name="Gonthier P."/>
            <person name="Grimwood J."/>
            <person name="Fossdal C.G."/>
            <person name="Hansson D."/>
            <person name="Henrissat B."/>
            <person name="Hietala A."/>
            <person name="Himmelstrand K."/>
            <person name="Hoffmeister D."/>
            <person name="Hogberg N."/>
            <person name="James T.Y."/>
            <person name="Karlsson M."/>
            <person name="Kohler A."/>
            <person name="Kues U."/>
            <person name="Lee Y.H."/>
            <person name="Lin Y.C."/>
            <person name="Lind M."/>
            <person name="Lindquist E."/>
            <person name="Lombard V."/>
            <person name="Lucas S."/>
            <person name="Lunden K."/>
            <person name="Morin E."/>
            <person name="Murat C."/>
            <person name="Park J."/>
            <person name="Raffaello T."/>
            <person name="Rouze P."/>
            <person name="Salamov A."/>
            <person name="Schmutz J."/>
            <person name="Solheim H."/>
            <person name="Stahlberg J."/>
            <person name="Velez H."/>
            <person name="de Vries R.P."/>
            <person name="Wiebenga A."/>
            <person name="Woodward S."/>
            <person name="Yakovlev I."/>
            <person name="Garbelotto M."/>
            <person name="Martin F."/>
            <person name="Grigoriev I.V."/>
            <person name="Stenlid J."/>
        </authorList>
    </citation>
    <scope>NUCLEOTIDE SEQUENCE [LARGE SCALE GENOMIC DNA]</scope>
    <source>
        <strain evidence="2 3">TC 32-1</strain>
    </source>
</reference>
<feature type="compositionally biased region" description="Basic and acidic residues" evidence="1">
    <location>
        <begin position="450"/>
        <end position="465"/>
    </location>
</feature>
<gene>
    <name evidence="2" type="ORF">HETIRDRAFT_121135</name>
</gene>
<dbReference type="Proteomes" id="UP000030671">
    <property type="component" value="Unassembled WGS sequence"/>
</dbReference>
<name>W4KGK9_HETIT</name>